<dbReference type="InterPro" id="IPR043129">
    <property type="entry name" value="ATPase_NBD"/>
</dbReference>
<feature type="coiled-coil region" evidence="3">
    <location>
        <begin position="1456"/>
        <end position="1483"/>
    </location>
</feature>
<dbReference type="EMBL" id="KI913985">
    <property type="protein sequence ID" value="ETV94512.1"/>
    <property type="molecule type" value="Genomic_DNA"/>
</dbReference>
<dbReference type="OrthoDB" id="77163at2759"/>
<dbReference type="PANTHER" id="PTHR23159">
    <property type="entry name" value="CENTROSOMAL PROTEIN 2"/>
    <property type="match status" value="1"/>
</dbReference>
<feature type="compositionally biased region" description="Polar residues" evidence="4">
    <location>
        <begin position="2425"/>
        <end position="2434"/>
    </location>
</feature>
<comment type="similarity">
    <text evidence="2">Belongs to the actin family.</text>
</comment>
<dbReference type="SUPFAM" id="SSF53067">
    <property type="entry name" value="Actin-like ATPase domain"/>
    <property type="match status" value="1"/>
</dbReference>
<reference evidence="5" key="1">
    <citation type="submission" date="2013-12" db="EMBL/GenBank/DDBJ databases">
        <title>The Genome Sequence of Aphanomyces invadans NJM9701.</title>
        <authorList>
            <consortium name="The Broad Institute Genomics Platform"/>
            <person name="Russ C."/>
            <person name="Tyler B."/>
            <person name="van West P."/>
            <person name="Dieguez-Uribeondo J."/>
            <person name="Young S.K."/>
            <person name="Zeng Q."/>
            <person name="Gargeya S."/>
            <person name="Fitzgerald M."/>
            <person name="Abouelleil A."/>
            <person name="Alvarado L."/>
            <person name="Chapman S.B."/>
            <person name="Gainer-Dewar J."/>
            <person name="Goldberg J."/>
            <person name="Griggs A."/>
            <person name="Gujja S."/>
            <person name="Hansen M."/>
            <person name="Howarth C."/>
            <person name="Imamovic A."/>
            <person name="Ireland A."/>
            <person name="Larimer J."/>
            <person name="McCowan C."/>
            <person name="Murphy C."/>
            <person name="Pearson M."/>
            <person name="Poon T.W."/>
            <person name="Priest M."/>
            <person name="Roberts A."/>
            <person name="Saif S."/>
            <person name="Shea T."/>
            <person name="Sykes S."/>
            <person name="Wortman J."/>
            <person name="Nusbaum C."/>
            <person name="Birren B."/>
        </authorList>
    </citation>
    <scope>NUCLEOTIDE SEQUENCE [LARGE SCALE GENOMIC DNA]</scope>
    <source>
        <strain evidence="5">NJM9701</strain>
    </source>
</reference>
<dbReference type="Pfam" id="PF00022">
    <property type="entry name" value="Actin"/>
    <property type="match status" value="2"/>
</dbReference>
<feature type="coiled-coil region" evidence="3">
    <location>
        <begin position="385"/>
        <end position="419"/>
    </location>
</feature>
<feature type="region of interest" description="Disordered" evidence="4">
    <location>
        <begin position="24"/>
        <end position="48"/>
    </location>
</feature>
<proteinExistence type="inferred from homology"/>
<keyword evidence="3" id="KW-0175">Coiled coil</keyword>
<feature type="coiled-coil region" evidence="3">
    <location>
        <begin position="91"/>
        <end position="125"/>
    </location>
</feature>
<dbReference type="STRING" id="157072.A0A024TMF4"/>
<dbReference type="eggNOG" id="KOG0676">
    <property type="taxonomic scope" value="Eukaryota"/>
</dbReference>
<accession>A0A024TMF4</accession>
<evidence type="ECO:0000256" key="3">
    <source>
        <dbReference type="SAM" id="Coils"/>
    </source>
</evidence>
<dbReference type="PANTHER" id="PTHR23159:SF60">
    <property type="entry name" value="SPINDLE ASSEMBLY ABNORMAL PROTEIN 4"/>
    <property type="match status" value="1"/>
</dbReference>
<comment type="catalytic activity">
    <reaction evidence="1">
        <text>ATP + H2O = ADP + phosphate + H(+)</text>
        <dbReference type="Rhea" id="RHEA:13065"/>
        <dbReference type="ChEBI" id="CHEBI:15377"/>
        <dbReference type="ChEBI" id="CHEBI:15378"/>
        <dbReference type="ChEBI" id="CHEBI:30616"/>
        <dbReference type="ChEBI" id="CHEBI:43474"/>
        <dbReference type="ChEBI" id="CHEBI:456216"/>
    </reaction>
</comment>
<feature type="region of interest" description="Disordered" evidence="4">
    <location>
        <begin position="2411"/>
        <end position="2434"/>
    </location>
</feature>
<evidence type="ECO:0000256" key="4">
    <source>
        <dbReference type="SAM" id="MobiDB-lite"/>
    </source>
</evidence>
<feature type="compositionally biased region" description="Acidic residues" evidence="4">
    <location>
        <begin position="459"/>
        <end position="477"/>
    </location>
</feature>
<dbReference type="VEuPathDB" id="FungiDB:H310_11821"/>
<dbReference type="GeneID" id="20088871"/>
<dbReference type="Gene3D" id="1.10.287.1490">
    <property type="match status" value="1"/>
</dbReference>
<dbReference type="SUPFAM" id="SSF90257">
    <property type="entry name" value="Myosin rod fragments"/>
    <property type="match status" value="1"/>
</dbReference>
<sequence length="3005" mass="333371">MNNVDNEHDAEIQHLLREMHNMSTRKNAAPHHGPFNGPLHGKASSSVLKKKSSSTVNTYMYGKSTHLTHKGSSSAAAVLDLPRSHGNLSFVQQLQVKYNQAKHALEIQEAQCADLQETISDLINTKSQHAFQVSTLEATIETQGREIRTLRDHVQDLYTVQQTLRAESLQKDIQLQQRHSSVTPAPNDDCHSCVCHSNAPSIAWSNHPDGGGVVLNTLPNAPVDSIQVVQNLRMELDGLETQVASQSAELVRVQAALDEAVERNQVVEDTMRQWTAHLLVRDTNNQTADVEEENLNGLELLHALNEAITHQMSQRNTELDPNNRLQRGRRNAMLVHPNHPTTEEDPSGDVGVDHDDERGAMPKWLVDALATVEDTMDEATHALDMEVLQSELASLRRSLQQKDDELDAFELLMDSMQGQVGALATRRELSQDGQGLAVPGHSTMVEALLHTIYISNDEPQAENDGDDDTDDGLPEESPDLRHDTMPSELSVQGVAAIDNDAGDCCKALSLYTDELPVNHPALSSFHASPEETECLDEITPLVDELAVQPAEIGQSRASFAAYLARVQSLLDNVIAVLQTTNCSDDDHHTVNDVDVYEQLVRSAENLLIHATTHSQLCESLQDKVTDQRIEMQMQYEQVHHLHEEVDALKLQSAEAMRAVESELSRRVEELGSLNATSIAKDGEIKSLESQLTTASCALETMRHDLALTQTQSIAVRHEMNKLQAQHRLQQCTTTCYLEHFYLQLQAEMATLHAAITGDEAVIDQSQHDHGAPGNDLEPAASMHLPTTESTSGIEQMQDYQAAMFETFTTFKTKVVEQVHNLHREVKMLRRQLLHSNEAAASSVRRENETREIIRVQERLNAQADDAKIAMLRAREVEIDELRSHLDTVKANLNSCRSFTALIEEELATCKAMNRELNESMVQLRGVVDTLDEKFVAQWIATPNQPSRVFRTLKHGEGTCQASITQELDQLEGDHQAHLNQLVTRHTHYTDELHVQHAMDRLLLMCESHMRHSDVENEVISWKRQINVMKSKELRMRDELKRCQGDLALAIKEMTTLRVDVTTHEQHIMTLMGENERLRRKLDATLMEIQDLEVKNAYATNELADVSFLLAKERATIDHLKAVEDTLLSQLEHLRHELEQCQHESTTCKALSASSVRDVSRYMDQIAVLERDVADKSDKIKALEDKLSTEAHHLATSRQHLSFLETQHQNLHAQLSTQEAQCKARVDKMHELFESACLRLQAEMALVACCGAEIGDDNSPIEWESTTQTALPAVEYPVMGLEHCQNVLLDTIASLKTCVHEKFDSFRQEIVTLHSLLQGSNDTTADTIRRCDEDRAILQVELASLVQNLQELTTKLRQRDAEIDKLHTAHAIEVANSNTNRSMTALIEDALSVSKSDNHSLKLCVAQLRHENCALHDKLAAQVAIQLSHDEKIGSIRCQLDEALSQARKSQEEAWDVVGKQDQIAQLQEEMASKQQEVGNLLCTLAASEWANGDIQRRWDADKAQMLLEVAACRSECQQLSTLLDEKRSEFDDFLADRLAKEETLVESLHVEFNAMQATYEAQVALWAKRSQGHERTAIRLQHALWAIQLEGEIAASEKGSPTTNLNAVEDSNLETPGQNKESKYCRSPPVCLRSRNAMSVGLGNDWAIHQLRSVALEMELQNDQHAIEMEVAHQDHEKDRIFWQQTMVQKRAHHYNATQQLMQQLDLAQAVICQKEKDITLWMDCTLAMQSEIQELRVSHAQVELDASLNMARAQNEIAAARPSIAMRKSVKMTHFLKSVQLEMDELTGSYHAVVEEVRSLTCRNQQLQCALDEMSSERYALMAKINCLVSEFAVLPSLLANERTTVDRLVKVENELNAELDQLRQDFKQCQDERNNIHQLLKASTEEWSESIAEVKATVRAQDAQDHQECAVNFAQSTATNDKLLADQMALERECRRLRKDVLKWRHVVQSTQLEMESLMATADGIVMSSSSAVGPCSSNSTQSAVLIEPPEEKSVRDPKIATTGTIPAPNDLQTMMTHDLEWTWQLHEQVLDERTKQVHLLQAQLAHTTSPSPPMSPLSATEHRMIALKQRLDAATAENHALCSRLTDLTLDNHRLVHELTANTPAQHRAAQTMEATTQTTEGTGLGPQRQLDSVMAESAALSCKVADLTMAQLRVGIVESATNPTTIRPDVTMVHESKVDTAVSSSTQAATFAQPANAKSKTFKANDGHLAALPGVDENQIANSRRHHCSVVGLAIDRPTSSRDDGAAVELNLRLHSMLYNVVAAIHANAIPDEYHNLLRSASGHEQLITSAKYIRDEVTILHRQIEALQAQVADKQHEIQVQPNQVHHRQDEYEVLQVRSVEELTAIPSEGSSRVEEPGHLEGALAATGCDIKALASKLPMASHPLESTRPDLSLIQLKVRCPDSAIQTTGGTMTHVTSTQSTDNKTQPPGVLTQSIMQTAEPQEDMHSLHRRLGAAMAENSALRSKLADLTSELHRLSIDAARTQPAMTPIVPVYNTPKAFMAQGSASETESAIPEAPEAGDDGAWNGQESCEVRTFTLPVDESPSDGGSPFTWRDLAVHVQMLLRHAADVVATTQEKRHRLQHRLRRLLLVTLHDPLECAAHLDPIVVVVHRLTSLVRTLASLLEPPTPSSSMVKTSAREASPLRPFASVRRNPNTPFHMPSLVSRVPRGSGFPNYPQLLHHHASSIDSNASFVAGGGGVVLLDLGRSEIRASLVPRHGLAAVSPPMVRFATMRDGSSDAAARNVARAFESLGLSATHLAHVKVVLLHKPCLEPVLKEHLTTLLLQGFQVHGINLTTHAQVALMGCHAHTGLVVDIGNSVTHVVPVFEDMVLEHAVVKIDGGGSSVAKHIVAHVRKTNPSKCFQAVSTTACVEAVERRLAEGRRDADWPSSYCDVFFRGHVDLAAAVRVCVDKCDPLLHAAMFGNIVVTGGAASLCGLAERLELEVRQLATTTGRVRVHVAANVFVGAAAHATTLSPYKWVLQPDFRLHGARIVHAKCF</sequence>
<feature type="coiled-coil region" evidence="3">
    <location>
        <begin position="1123"/>
        <end position="1220"/>
    </location>
</feature>
<evidence type="ECO:0000313" key="5">
    <source>
        <dbReference type="EMBL" id="ETV94512.1"/>
    </source>
</evidence>
<feature type="coiled-coil region" evidence="3">
    <location>
        <begin position="229"/>
        <end position="256"/>
    </location>
</feature>
<dbReference type="SMART" id="SM00268">
    <property type="entry name" value="ACTIN"/>
    <property type="match status" value="1"/>
</dbReference>
<name>A0A024TMF4_9STRA</name>
<evidence type="ECO:0000256" key="2">
    <source>
        <dbReference type="RuleBase" id="RU000487"/>
    </source>
</evidence>
<feature type="coiled-coil region" evidence="3">
    <location>
        <begin position="1847"/>
        <end position="1881"/>
    </location>
</feature>
<feature type="region of interest" description="Disordered" evidence="4">
    <location>
        <begin position="456"/>
        <end position="485"/>
    </location>
</feature>
<organism evidence="5">
    <name type="scientific">Aphanomyces invadans</name>
    <dbReference type="NCBI Taxonomy" id="157072"/>
    <lineage>
        <taxon>Eukaryota</taxon>
        <taxon>Sar</taxon>
        <taxon>Stramenopiles</taxon>
        <taxon>Oomycota</taxon>
        <taxon>Saprolegniomycetes</taxon>
        <taxon>Saprolegniales</taxon>
        <taxon>Verrucalvaceae</taxon>
        <taxon>Aphanomyces</taxon>
    </lineage>
</organism>
<feature type="coiled-coil region" evidence="3">
    <location>
        <begin position="1334"/>
        <end position="1361"/>
    </location>
</feature>
<evidence type="ECO:0000256" key="1">
    <source>
        <dbReference type="ARBA" id="ARBA00049360"/>
    </source>
</evidence>
<feature type="compositionally biased region" description="Low complexity" evidence="4">
    <location>
        <begin position="2413"/>
        <end position="2424"/>
    </location>
</feature>
<dbReference type="Gene3D" id="3.30.420.40">
    <property type="match status" value="4"/>
</dbReference>
<gene>
    <name evidence="5" type="ORF">H310_11821</name>
</gene>
<dbReference type="InterPro" id="IPR004000">
    <property type="entry name" value="Actin"/>
</dbReference>
<protein>
    <submittedName>
        <fullName evidence="5">Uncharacterized protein</fullName>
    </submittedName>
</protein>
<dbReference type="RefSeq" id="XP_008876828.1">
    <property type="nucleotide sequence ID" value="XM_008878606.1"/>
</dbReference>
<feature type="coiled-coil region" evidence="3">
    <location>
        <begin position="2458"/>
        <end position="2485"/>
    </location>
</feature>
<feature type="region of interest" description="Disordered" evidence="4">
    <location>
        <begin position="1598"/>
        <end position="1621"/>
    </location>
</feature>
<dbReference type="Gene3D" id="3.90.640.10">
    <property type="entry name" value="Actin, Chain A, domain 4"/>
    <property type="match status" value="1"/>
</dbReference>